<gene>
    <name evidence="5" type="ORF">GBA65_10680</name>
</gene>
<dbReference type="InterPro" id="IPR002734">
    <property type="entry name" value="RibDG_C"/>
</dbReference>
<dbReference type="InterPro" id="IPR050765">
    <property type="entry name" value="Riboflavin_Biosynth_HTPR"/>
</dbReference>
<dbReference type="GO" id="GO:0008703">
    <property type="term" value="F:5-amino-6-(5-phosphoribosylamino)uracil reductase activity"/>
    <property type="evidence" value="ECO:0007669"/>
    <property type="project" value="InterPro"/>
</dbReference>
<keyword evidence="6" id="KW-1185">Reference proteome</keyword>
<dbReference type="GO" id="GO:0009231">
    <property type="term" value="P:riboflavin biosynthetic process"/>
    <property type="evidence" value="ECO:0007669"/>
    <property type="project" value="InterPro"/>
</dbReference>
<accession>A0A6G8PXG1</accession>
<evidence type="ECO:0000256" key="3">
    <source>
        <dbReference type="ARBA" id="ARBA00023002"/>
    </source>
</evidence>
<evidence type="ECO:0000313" key="5">
    <source>
        <dbReference type="EMBL" id="QIN78911.1"/>
    </source>
</evidence>
<evidence type="ECO:0000313" key="6">
    <source>
        <dbReference type="Proteomes" id="UP000502706"/>
    </source>
</evidence>
<dbReference type="Proteomes" id="UP000502706">
    <property type="component" value="Chromosome"/>
</dbReference>
<dbReference type="SUPFAM" id="SSF53597">
    <property type="entry name" value="Dihydrofolate reductase-like"/>
    <property type="match status" value="1"/>
</dbReference>
<reference evidence="5 6" key="1">
    <citation type="submission" date="2019-10" db="EMBL/GenBank/DDBJ databases">
        <title>Rubrobacter sp nov SCSIO 52915 isolated from a deep-sea sediment in the South China Sea.</title>
        <authorList>
            <person name="Chen R.W."/>
        </authorList>
    </citation>
    <scope>NUCLEOTIDE SEQUENCE [LARGE SCALE GENOMIC DNA]</scope>
    <source>
        <strain evidence="5 6">SCSIO 52915</strain>
    </source>
</reference>
<evidence type="ECO:0000256" key="2">
    <source>
        <dbReference type="ARBA" id="ARBA00022857"/>
    </source>
</evidence>
<organism evidence="5 6">
    <name type="scientific">Rubrobacter marinus</name>
    <dbReference type="NCBI Taxonomy" id="2653852"/>
    <lineage>
        <taxon>Bacteria</taxon>
        <taxon>Bacillati</taxon>
        <taxon>Actinomycetota</taxon>
        <taxon>Rubrobacteria</taxon>
        <taxon>Rubrobacterales</taxon>
        <taxon>Rubrobacteraceae</taxon>
        <taxon>Rubrobacter</taxon>
    </lineage>
</organism>
<name>A0A6G8PXG1_9ACTN</name>
<sequence length="266" mass="28194">MARVLRLLPGPPEEMAAEDVYSGLTFPTSGVEGARPYVAINMVSTLDGKAAVGGKASPIGSAVDRQIMRNIRAAFDAVVVGAGTVRTEEMNLSVTDELAERRKSAARPGQPLGVVLAGAGELPLGRKVFRRQGQQTVVVISGGATPEKTLAEAEEAGVRVLRTETPSLPKPHDVLAVLRDRLGVRNVLLEGGPGVNGSFLSSGVVDELFLTLSPKIAMPRGAFAIAEARTAGHSRAMDFHPISVHCATEEGELYLRYQKRPRSPRA</sequence>
<protein>
    <submittedName>
        <fullName evidence="5">Deaminase</fullName>
    </submittedName>
</protein>
<dbReference type="PANTHER" id="PTHR38011">
    <property type="entry name" value="DIHYDROFOLATE REDUCTASE FAMILY PROTEIN (AFU_ORTHOLOGUE AFUA_8G06820)"/>
    <property type="match status" value="1"/>
</dbReference>
<dbReference type="Gene3D" id="3.40.430.10">
    <property type="entry name" value="Dihydrofolate Reductase, subunit A"/>
    <property type="match status" value="1"/>
</dbReference>
<evidence type="ECO:0000259" key="4">
    <source>
        <dbReference type="Pfam" id="PF01872"/>
    </source>
</evidence>
<proteinExistence type="predicted"/>
<keyword evidence="2" id="KW-0521">NADP</keyword>
<dbReference type="AlphaFoldDB" id="A0A6G8PXG1"/>
<evidence type="ECO:0000256" key="1">
    <source>
        <dbReference type="ARBA" id="ARBA00005104"/>
    </source>
</evidence>
<dbReference type="EMBL" id="CP045121">
    <property type="protein sequence ID" value="QIN78911.1"/>
    <property type="molecule type" value="Genomic_DNA"/>
</dbReference>
<dbReference type="Pfam" id="PF01872">
    <property type="entry name" value="RibD_C"/>
    <property type="match status" value="1"/>
</dbReference>
<dbReference type="KEGG" id="rmar:GBA65_10680"/>
<dbReference type="PANTHER" id="PTHR38011:SF7">
    <property type="entry name" value="2,5-DIAMINO-6-RIBOSYLAMINO-4(3H)-PYRIMIDINONE 5'-PHOSPHATE REDUCTASE"/>
    <property type="match status" value="1"/>
</dbReference>
<feature type="domain" description="Bacterial bifunctional deaminase-reductase C-terminal" evidence="4">
    <location>
        <begin position="36"/>
        <end position="216"/>
    </location>
</feature>
<comment type="pathway">
    <text evidence="1">Cofactor biosynthesis; riboflavin biosynthesis.</text>
</comment>
<keyword evidence="3" id="KW-0560">Oxidoreductase</keyword>
<dbReference type="InterPro" id="IPR024072">
    <property type="entry name" value="DHFR-like_dom_sf"/>
</dbReference>